<proteinExistence type="inferred from homology"/>
<dbReference type="InterPro" id="IPR036388">
    <property type="entry name" value="WH-like_DNA-bd_sf"/>
</dbReference>
<dbReference type="PANTHER" id="PTHR30419:SF8">
    <property type="entry name" value="NITROGEN ASSIMILATION TRANSCRIPTIONAL ACTIVATOR-RELATED"/>
    <property type="match status" value="1"/>
</dbReference>
<evidence type="ECO:0000256" key="4">
    <source>
        <dbReference type="ARBA" id="ARBA00023163"/>
    </source>
</evidence>
<keyword evidence="3" id="KW-0238">DNA-binding</keyword>
<dbReference type="PROSITE" id="PS50931">
    <property type="entry name" value="HTH_LYSR"/>
    <property type="match status" value="1"/>
</dbReference>
<organism evidence="6 7">
    <name type="scientific">Vibrio eleionomae</name>
    <dbReference type="NCBI Taxonomy" id="2653505"/>
    <lineage>
        <taxon>Bacteria</taxon>
        <taxon>Pseudomonadati</taxon>
        <taxon>Pseudomonadota</taxon>
        <taxon>Gammaproteobacteria</taxon>
        <taxon>Vibrionales</taxon>
        <taxon>Vibrionaceae</taxon>
        <taxon>Vibrio</taxon>
    </lineage>
</organism>
<keyword evidence="4" id="KW-0804">Transcription</keyword>
<dbReference type="Pfam" id="PF00126">
    <property type="entry name" value="HTH_1"/>
    <property type="match status" value="1"/>
</dbReference>
<dbReference type="RefSeq" id="WP_161154367.1">
    <property type="nucleotide sequence ID" value="NZ_WEKT01000009.1"/>
</dbReference>
<dbReference type="PANTHER" id="PTHR30419">
    <property type="entry name" value="HTH-TYPE TRANSCRIPTIONAL REGULATOR YBHD"/>
    <property type="match status" value="1"/>
</dbReference>
<name>A0A7X4RU99_9VIBR</name>
<dbReference type="InterPro" id="IPR050950">
    <property type="entry name" value="HTH-type_LysR_regulators"/>
</dbReference>
<dbReference type="SUPFAM" id="SSF46785">
    <property type="entry name" value="Winged helix' DNA-binding domain"/>
    <property type="match status" value="1"/>
</dbReference>
<dbReference type="InterPro" id="IPR036390">
    <property type="entry name" value="WH_DNA-bd_sf"/>
</dbReference>
<evidence type="ECO:0000313" key="7">
    <source>
        <dbReference type="Proteomes" id="UP000462621"/>
    </source>
</evidence>
<gene>
    <name evidence="6" type="ORF">F9817_07645</name>
</gene>
<dbReference type="CDD" id="cd08414">
    <property type="entry name" value="PBP2_LTTR_aromatics_like"/>
    <property type="match status" value="1"/>
</dbReference>
<dbReference type="GO" id="GO:0003677">
    <property type="term" value="F:DNA binding"/>
    <property type="evidence" value="ECO:0007669"/>
    <property type="project" value="UniProtKB-KW"/>
</dbReference>
<dbReference type="Gene3D" id="1.10.10.10">
    <property type="entry name" value="Winged helix-like DNA-binding domain superfamily/Winged helix DNA-binding domain"/>
    <property type="match status" value="1"/>
</dbReference>
<feature type="domain" description="HTH lysR-type" evidence="5">
    <location>
        <begin position="1"/>
        <end position="58"/>
    </location>
</feature>
<dbReference type="EMBL" id="WEKT01000009">
    <property type="protein sequence ID" value="MZI93070.1"/>
    <property type="molecule type" value="Genomic_DNA"/>
</dbReference>
<dbReference type="PRINTS" id="PR00039">
    <property type="entry name" value="HTHLYSR"/>
</dbReference>
<dbReference type="InterPro" id="IPR000847">
    <property type="entry name" value="LysR_HTH_N"/>
</dbReference>
<evidence type="ECO:0000256" key="1">
    <source>
        <dbReference type="ARBA" id="ARBA00009437"/>
    </source>
</evidence>
<dbReference type="GO" id="GO:0005829">
    <property type="term" value="C:cytosol"/>
    <property type="evidence" value="ECO:0007669"/>
    <property type="project" value="TreeGrafter"/>
</dbReference>
<evidence type="ECO:0000259" key="5">
    <source>
        <dbReference type="PROSITE" id="PS50931"/>
    </source>
</evidence>
<comment type="similarity">
    <text evidence="1">Belongs to the LysR transcriptional regulatory family.</text>
</comment>
<dbReference type="SUPFAM" id="SSF53850">
    <property type="entry name" value="Periplasmic binding protein-like II"/>
    <property type="match status" value="1"/>
</dbReference>
<evidence type="ECO:0000313" key="6">
    <source>
        <dbReference type="EMBL" id="MZI93070.1"/>
    </source>
</evidence>
<sequence length="293" mass="32628">MDIDQLRTFCQLALDCNYRVASEHLCITQSALTKKIQRLEAHIGLVLFERGRKGACLTPAGQVLLPEAQRLVDNFSAFQALTYRVAEGITGSLKMGFGISSYTLAPDYIVRFKSQFPHIHIELNDIPSQVQTDLLLRGELQLGFSRLPVSSPPLKGIKLKSDHLVIAVHRSHTIDEDNPWDALEHLDYLRLTPVRGKGLSKQIDKLLIEENQSINPVQEADDIATLLALVSANTGFTIVPVSVGHIANDSVRLIPLSSPSAVWDIGLIWNERLDCAARDRFIQFVVREPHANL</sequence>
<protein>
    <submittedName>
        <fullName evidence="6">LysR family transcriptional regulator</fullName>
    </submittedName>
</protein>
<dbReference type="AlphaFoldDB" id="A0A7X4RU99"/>
<comment type="caution">
    <text evidence="6">The sequence shown here is derived from an EMBL/GenBank/DDBJ whole genome shotgun (WGS) entry which is preliminary data.</text>
</comment>
<keyword evidence="7" id="KW-1185">Reference proteome</keyword>
<evidence type="ECO:0000256" key="2">
    <source>
        <dbReference type="ARBA" id="ARBA00023015"/>
    </source>
</evidence>
<dbReference type="Gene3D" id="3.40.190.10">
    <property type="entry name" value="Periplasmic binding protein-like II"/>
    <property type="match status" value="2"/>
</dbReference>
<keyword evidence="2" id="KW-0805">Transcription regulation</keyword>
<accession>A0A7X4RU99</accession>
<evidence type="ECO:0000256" key="3">
    <source>
        <dbReference type="ARBA" id="ARBA00023125"/>
    </source>
</evidence>
<dbReference type="GO" id="GO:0003700">
    <property type="term" value="F:DNA-binding transcription factor activity"/>
    <property type="evidence" value="ECO:0007669"/>
    <property type="project" value="InterPro"/>
</dbReference>
<dbReference type="Proteomes" id="UP000462621">
    <property type="component" value="Unassembled WGS sequence"/>
</dbReference>
<reference evidence="6 7" key="1">
    <citation type="submission" date="2019-10" db="EMBL/GenBank/DDBJ databases">
        <title>Vibrio sp. nov. isolated from a shrimp pond.</title>
        <authorList>
            <person name="Gomez-Gil B."/>
            <person name="Enciso-Ibarra J."/>
            <person name="Enciso-Ibarra K."/>
            <person name="Bolan-Mejia C."/>
        </authorList>
    </citation>
    <scope>NUCLEOTIDE SEQUENCE [LARGE SCALE GENOMIC DNA]</scope>
    <source>
        <strain evidence="6 7">CAIM 722</strain>
    </source>
</reference>
<dbReference type="Pfam" id="PF03466">
    <property type="entry name" value="LysR_substrate"/>
    <property type="match status" value="1"/>
</dbReference>
<dbReference type="InterPro" id="IPR005119">
    <property type="entry name" value="LysR_subst-bd"/>
</dbReference>